<evidence type="ECO:0008006" key="4">
    <source>
        <dbReference type="Google" id="ProtNLM"/>
    </source>
</evidence>
<evidence type="ECO:0000313" key="3">
    <source>
        <dbReference type="Proteomes" id="UP000623467"/>
    </source>
</evidence>
<dbReference type="EMBL" id="JACAZH010000071">
    <property type="protein sequence ID" value="KAF7328705.1"/>
    <property type="molecule type" value="Genomic_DNA"/>
</dbReference>
<sequence length="99" mass="11096">MPCVDLWNRISFIFASTLVSAICQEGGWKLERRTKDSRYAGRPAYLMHRTRIFPIFGQRAALSHLGDVSVAARRLFSRRHEASPATLNKIHAAIGTGRG</sequence>
<gene>
    <name evidence="2" type="ORF">MSAN_02472400</name>
</gene>
<accession>A0A8H6U556</accession>
<dbReference type="Proteomes" id="UP000623467">
    <property type="component" value="Unassembled WGS sequence"/>
</dbReference>
<feature type="chain" id="PRO_5034592479" description="Secreted protein" evidence="1">
    <location>
        <begin position="24"/>
        <end position="99"/>
    </location>
</feature>
<comment type="caution">
    <text evidence="2">The sequence shown here is derived from an EMBL/GenBank/DDBJ whole genome shotgun (WGS) entry which is preliminary data.</text>
</comment>
<feature type="signal peptide" evidence="1">
    <location>
        <begin position="1"/>
        <end position="23"/>
    </location>
</feature>
<evidence type="ECO:0000313" key="2">
    <source>
        <dbReference type="EMBL" id="KAF7328705.1"/>
    </source>
</evidence>
<protein>
    <recommendedName>
        <fullName evidence="4">Secreted protein</fullName>
    </recommendedName>
</protein>
<reference evidence="2" key="1">
    <citation type="submission" date="2020-05" db="EMBL/GenBank/DDBJ databases">
        <title>Mycena genomes resolve the evolution of fungal bioluminescence.</title>
        <authorList>
            <person name="Tsai I.J."/>
        </authorList>
    </citation>
    <scope>NUCLEOTIDE SEQUENCE</scope>
    <source>
        <strain evidence="2">160909Yilan</strain>
    </source>
</reference>
<keyword evidence="1" id="KW-0732">Signal</keyword>
<dbReference type="AlphaFoldDB" id="A0A8H6U556"/>
<organism evidence="2 3">
    <name type="scientific">Mycena sanguinolenta</name>
    <dbReference type="NCBI Taxonomy" id="230812"/>
    <lineage>
        <taxon>Eukaryota</taxon>
        <taxon>Fungi</taxon>
        <taxon>Dikarya</taxon>
        <taxon>Basidiomycota</taxon>
        <taxon>Agaricomycotina</taxon>
        <taxon>Agaricomycetes</taxon>
        <taxon>Agaricomycetidae</taxon>
        <taxon>Agaricales</taxon>
        <taxon>Marasmiineae</taxon>
        <taxon>Mycenaceae</taxon>
        <taxon>Mycena</taxon>
    </lineage>
</organism>
<evidence type="ECO:0000256" key="1">
    <source>
        <dbReference type="SAM" id="SignalP"/>
    </source>
</evidence>
<keyword evidence="3" id="KW-1185">Reference proteome</keyword>
<proteinExistence type="predicted"/>
<name>A0A8H6U556_9AGAR</name>